<name>M1ZSW7_CLOBO</name>
<accession>M1ZSW7</accession>
<dbReference type="PANTHER" id="PTHR46558:SF4">
    <property type="entry name" value="DNA-BIDING PHAGE PROTEIN"/>
    <property type="match status" value="1"/>
</dbReference>
<gene>
    <name evidence="4" type="ORF">CFSAN001627_06274</name>
</gene>
<dbReference type="GO" id="GO:0003677">
    <property type="term" value="F:DNA binding"/>
    <property type="evidence" value="ECO:0007669"/>
    <property type="project" value="UniProtKB-KW"/>
</dbReference>
<evidence type="ECO:0000313" key="5">
    <source>
        <dbReference type="Proteomes" id="UP000011944"/>
    </source>
</evidence>
<dbReference type="CDD" id="cd00093">
    <property type="entry name" value="HTH_XRE"/>
    <property type="match status" value="1"/>
</dbReference>
<feature type="transmembrane region" description="Helical" evidence="2">
    <location>
        <begin position="98"/>
        <end position="120"/>
    </location>
</feature>
<evidence type="ECO:0000256" key="1">
    <source>
        <dbReference type="ARBA" id="ARBA00023125"/>
    </source>
</evidence>
<dbReference type="InterPro" id="IPR001387">
    <property type="entry name" value="Cro/C1-type_HTH"/>
</dbReference>
<dbReference type="SMART" id="SM00530">
    <property type="entry name" value="HTH_XRE"/>
    <property type="match status" value="1"/>
</dbReference>
<dbReference type="Pfam" id="PF01381">
    <property type="entry name" value="HTH_3"/>
    <property type="match status" value="1"/>
</dbReference>
<reference evidence="4 5" key="2">
    <citation type="submission" date="2013-03" db="EMBL/GenBank/DDBJ databases">
        <title>Diversity in Clostridium botulinum.</title>
        <authorList>
            <person name="Timme R.E."/>
            <person name="Allard M."/>
            <person name="Luo Y."/>
            <person name="Strain E."/>
            <person name="Gonzalez-Escalona N."/>
            <person name="Brown E."/>
        </authorList>
    </citation>
    <scope>NUCLEOTIDE SEQUENCE [LARGE SCALE GENOMIC DNA]</scope>
    <source>
        <strain evidence="4 5">CFSAN001627</strain>
    </source>
</reference>
<dbReference type="AlphaFoldDB" id="M1ZSW7"/>
<keyword evidence="1" id="KW-0238">DNA-binding</keyword>
<comment type="caution">
    <text evidence="4">The sequence shown here is derived from an EMBL/GenBank/DDBJ whole genome shotgun (WGS) entry which is preliminary data.</text>
</comment>
<keyword evidence="2" id="KW-0812">Transmembrane</keyword>
<dbReference type="SUPFAM" id="SSF47413">
    <property type="entry name" value="lambda repressor-like DNA-binding domains"/>
    <property type="match status" value="1"/>
</dbReference>
<reference evidence="4 5" key="1">
    <citation type="submission" date="2012-10" db="EMBL/GenBank/DDBJ databases">
        <authorList>
            <person name="Strain E.A."/>
            <person name="Brown E."/>
            <person name="Allard M.W."/>
            <person name="Gonzalez-Escalona N."/>
            <person name="Timme R."/>
        </authorList>
    </citation>
    <scope>NUCLEOTIDE SEQUENCE [LARGE SCALE GENOMIC DNA]</scope>
    <source>
        <strain evidence="4 5">CFSAN001627</strain>
    </source>
</reference>
<dbReference type="Proteomes" id="UP000011944">
    <property type="component" value="Unassembled WGS sequence"/>
</dbReference>
<feature type="domain" description="HTH cro/C1-type" evidence="3">
    <location>
        <begin position="10"/>
        <end position="64"/>
    </location>
</feature>
<dbReference type="EMBL" id="AMXI01000352">
    <property type="protein sequence ID" value="EKN42486.1"/>
    <property type="molecule type" value="Genomic_DNA"/>
</dbReference>
<dbReference type="Gene3D" id="1.10.260.40">
    <property type="entry name" value="lambda repressor-like DNA-binding domains"/>
    <property type="match status" value="1"/>
</dbReference>
<keyword evidence="2" id="KW-0472">Membrane</keyword>
<evidence type="ECO:0000313" key="4">
    <source>
        <dbReference type="EMBL" id="EKN42486.1"/>
    </source>
</evidence>
<dbReference type="PROSITE" id="PS50943">
    <property type="entry name" value="HTH_CROC1"/>
    <property type="match status" value="1"/>
</dbReference>
<dbReference type="PATRIC" id="fig|1232189.3.peg.1016"/>
<proteinExistence type="predicted"/>
<dbReference type="PANTHER" id="PTHR46558">
    <property type="entry name" value="TRACRIPTIONAL REGULATORY PROTEIN-RELATED-RELATED"/>
    <property type="match status" value="1"/>
</dbReference>
<dbReference type="InterPro" id="IPR010982">
    <property type="entry name" value="Lambda_DNA-bd_dom_sf"/>
</dbReference>
<sequence>MNQIEIGIFIAKCRKEMNLTQEQLAEKLSITNRAVSKWETGKSIPDASLMLELCDVLKINVNELLSGKKLNEAEIEEKSEKNTLSLIATRHELANMQILTEILIIVGIIVAITLTSLLAVSIVQKVITIIIGCFIWGFGLWLKIKIRKAIDKIT</sequence>
<evidence type="ECO:0000259" key="3">
    <source>
        <dbReference type="PROSITE" id="PS50943"/>
    </source>
</evidence>
<organism evidence="4 5">
    <name type="scientific">Clostridium botulinum CFSAN001627</name>
    <dbReference type="NCBI Taxonomy" id="1232189"/>
    <lineage>
        <taxon>Bacteria</taxon>
        <taxon>Bacillati</taxon>
        <taxon>Bacillota</taxon>
        <taxon>Clostridia</taxon>
        <taxon>Eubacteriales</taxon>
        <taxon>Clostridiaceae</taxon>
        <taxon>Clostridium</taxon>
    </lineage>
</organism>
<evidence type="ECO:0000256" key="2">
    <source>
        <dbReference type="SAM" id="Phobius"/>
    </source>
</evidence>
<protein>
    <submittedName>
        <fullName evidence="4">Putative transcriptional regulator</fullName>
    </submittedName>
</protein>
<feature type="transmembrane region" description="Helical" evidence="2">
    <location>
        <begin position="126"/>
        <end position="144"/>
    </location>
</feature>
<keyword evidence="2" id="KW-1133">Transmembrane helix</keyword>